<evidence type="ECO:0000256" key="1">
    <source>
        <dbReference type="ARBA" id="ARBA00007594"/>
    </source>
</evidence>
<dbReference type="InterPro" id="IPR039699">
    <property type="entry name" value="Ribosomal_uL30"/>
</dbReference>
<feature type="domain" description="Large ribosomal subunit protein uL30-like ferredoxin-like fold" evidence="2">
    <location>
        <begin position="97"/>
        <end position="145"/>
    </location>
</feature>
<protein>
    <submittedName>
        <fullName evidence="4">Uncharacterized protein</fullName>
    </submittedName>
</protein>
<dbReference type="Pfam" id="PF00327">
    <property type="entry name" value="Ribosomal_L30"/>
    <property type="match status" value="1"/>
</dbReference>
<dbReference type="EMBL" id="CAUOFW020004636">
    <property type="protein sequence ID" value="CAK9166579.1"/>
    <property type="molecule type" value="Genomic_DNA"/>
</dbReference>
<evidence type="ECO:0000313" key="4">
    <source>
        <dbReference type="EMBL" id="CAK9166579.1"/>
    </source>
</evidence>
<gene>
    <name evidence="4" type="ORF">ILEXP_LOCUS35808</name>
</gene>
<keyword evidence="5" id="KW-1185">Reference proteome</keyword>
<dbReference type="AlphaFoldDB" id="A0ABC8TAZ3"/>
<dbReference type="PANTHER" id="PTHR11524:SF36">
    <property type="entry name" value="LARGE RIBOSOMAL SUBUNIT PROTEIN UL30Z"/>
    <property type="match status" value="1"/>
</dbReference>
<dbReference type="PANTHER" id="PTHR11524">
    <property type="entry name" value="60S RIBOSOMAL PROTEIN L7"/>
    <property type="match status" value="1"/>
</dbReference>
<accession>A0ABC8TAZ3</accession>
<dbReference type="SUPFAM" id="SSF55129">
    <property type="entry name" value="Ribosomal protein L30p/L7e"/>
    <property type="match status" value="1"/>
</dbReference>
<dbReference type="Proteomes" id="UP001642360">
    <property type="component" value="Unassembled WGS sequence"/>
</dbReference>
<name>A0ABC8TAZ3_9AQUA</name>
<comment type="similarity">
    <text evidence="1">Belongs to the universal ribosomal protein uL30 family.</text>
</comment>
<evidence type="ECO:0000259" key="2">
    <source>
        <dbReference type="Pfam" id="PF00327"/>
    </source>
</evidence>
<evidence type="ECO:0000259" key="3">
    <source>
        <dbReference type="Pfam" id="PF08079"/>
    </source>
</evidence>
<organism evidence="4 5">
    <name type="scientific">Ilex paraguariensis</name>
    <name type="common">yerba mate</name>
    <dbReference type="NCBI Taxonomy" id="185542"/>
    <lineage>
        <taxon>Eukaryota</taxon>
        <taxon>Viridiplantae</taxon>
        <taxon>Streptophyta</taxon>
        <taxon>Embryophyta</taxon>
        <taxon>Tracheophyta</taxon>
        <taxon>Spermatophyta</taxon>
        <taxon>Magnoliopsida</taxon>
        <taxon>eudicotyledons</taxon>
        <taxon>Gunneridae</taxon>
        <taxon>Pentapetalae</taxon>
        <taxon>asterids</taxon>
        <taxon>campanulids</taxon>
        <taxon>Aquifoliales</taxon>
        <taxon>Aquifoliaceae</taxon>
        <taxon>Ilex</taxon>
    </lineage>
</organism>
<dbReference type="InterPro" id="IPR016082">
    <property type="entry name" value="Ribosomal_uL30_ferredoxin-like"/>
</dbReference>
<sequence length="145" mass="17538">MTEELETKTTMADEEQNSLTYIPEVILKKRKSNEQWAIRRKQQLEQSVRKIKGDSFVIKKPEHFIREYRDKELDFIQMKYRGKRKRRALVTPESKLIFIIRVQGKNDMHPKTRKTLYSLRLRRIFSGVFVKANDRIMEILQRVEP</sequence>
<dbReference type="Gene3D" id="3.30.1390.20">
    <property type="entry name" value="Ribosomal protein L30, ferredoxin-like fold domain"/>
    <property type="match status" value="1"/>
</dbReference>
<dbReference type="Pfam" id="PF08079">
    <property type="entry name" value="Ribosomal_L30_N"/>
    <property type="match status" value="1"/>
</dbReference>
<feature type="domain" description="Large ribosomal subunit protein uL30 N-terminal eukaryotes" evidence="3">
    <location>
        <begin position="22"/>
        <end position="86"/>
    </location>
</feature>
<proteinExistence type="inferred from homology"/>
<evidence type="ECO:0000313" key="5">
    <source>
        <dbReference type="Proteomes" id="UP001642360"/>
    </source>
</evidence>
<dbReference type="InterPro" id="IPR012988">
    <property type="entry name" value="Ribosomal_uL30_N_euk"/>
</dbReference>
<reference evidence="4 5" key="1">
    <citation type="submission" date="2024-02" db="EMBL/GenBank/DDBJ databases">
        <authorList>
            <person name="Vignale AGUSTIN F."/>
            <person name="Sosa J E."/>
            <person name="Modenutti C."/>
        </authorList>
    </citation>
    <scope>NUCLEOTIDE SEQUENCE [LARGE SCALE GENOMIC DNA]</scope>
</reference>
<comment type="caution">
    <text evidence="4">The sequence shown here is derived from an EMBL/GenBank/DDBJ whole genome shotgun (WGS) entry which is preliminary data.</text>
</comment>
<dbReference type="InterPro" id="IPR036919">
    <property type="entry name" value="Ribo_uL30_ferredoxin-like_sf"/>
</dbReference>